<dbReference type="PANTHER" id="PTHR33358">
    <property type="entry name" value="F-BOX PROTEIN WITH A DOMAIN PROTEIN"/>
    <property type="match status" value="1"/>
</dbReference>
<evidence type="ECO:0000256" key="1">
    <source>
        <dbReference type="SAM" id="Phobius"/>
    </source>
</evidence>
<name>A0AA87Z038_FICCA</name>
<evidence type="ECO:0000313" key="3">
    <source>
        <dbReference type="Proteomes" id="UP001187192"/>
    </source>
</evidence>
<reference evidence="2" key="1">
    <citation type="submission" date="2023-07" db="EMBL/GenBank/DDBJ databases">
        <title>draft genome sequence of fig (Ficus carica).</title>
        <authorList>
            <person name="Takahashi T."/>
            <person name="Nishimura K."/>
        </authorList>
    </citation>
    <scope>NUCLEOTIDE SEQUENCE</scope>
</reference>
<feature type="transmembrane region" description="Helical" evidence="1">
    <location>
        <begin position="109"/>
        <end position="130"/>
    </location>
</feature>
<feature type="transmembrane region" description="Helical" evidence="1">
    <location>
        <begin position="136"/>
        <end position="157"/>
    </location>
</feature>
<organism evidence="2 3">
    <name type="scientific">Ficus carica</name>
    <name type="common">Common fig</name>
    <dbReference type="NCBI Taxonomy" id="3494"/>
    <lineage>
        <taxon>Eukaryota</taxon>
        <taxon>Viridiplantae</taxon>
        <taxon>Streptophyta</taxon>
        <taxon>Embryophyta</taxon>
        <taxon>Tracheophyta</taxon>
        <taxon>Spermatophyta</taxon>
        <taxon>Magnoliopsida</taxon>
        <taxon>eudicotyledons</taxon>
        <taxon>Gunneridae</taxon>
        <taxon>Pentapetalae</taxon>
        <taxon>rosids</taxon>
        <taxon>fabids</taxon>
        <taxon>Rosales</taxon>
        <taxon>Moraceae</taxon>
        <taxon>Ficeae</taxon>
        <taxon>Ficus</taxon>
    </lineage>
</organism>
<comment type="caution">
    <text evidence="2">The sequence shown here is derived from an EMBL/GenBank/DDBJ whole genome shotgun (WGS) entry which is preliminary data.</text>
</comment>
<keyword evidence="1" id="KW-0812">Transmembrane</keyword>
<dbReference type="Pfam" id="PF14476">
    <property type="entry name" value="Chloroplast_duf"/>
    <property type="match status" value="1"/>
</dbReference>
<protein>
    <recommendedName>
        <fullName evidence="4">F-box protein</fullName>
    </recommendedName>
</protein>
<keyword evidence="3" id="KW-1185">Reference proteome</keyword>
<feature type="transmembrane region" description="Helical" evidence="1">
    <location>
        <begin position="317"/>
        <end position="337"/>
    </location>
</feature>
<keyword evidence="1" id="KW-0472">Membrane</keyword>
<evidence type="ECO:0008006" key="4">
    <source>
        <dbReference type="Google" id="ProtNLM"/>
    </source>
</evidence>
<keyword evidence="1" id="KW-1133">Transmembrane helix</keyword>
<sequence>MATLQSFPCSSSASLKEIRCTLNSRKIQPSDFFFPKLPVDRQNGLSTLTTTFTDVNLMSKIETKTTNGRDQEVSNSEAKQELYAILEIVADRVEMHKNIGAQRDNWNHLLLSSINGITATAAIMAALAAVKGVGETLLVLKLSSTVLYMAATGILVVMNKIQPSQLAEEQRNASRLFKQLYEEIRTTLSLRKPISDDVNDAMQKVLALDKAYPLPLLGVMLDKFPAKVEPAVWWPQGQFKPKHEMFGRGKGKINGWNDNLEAEMKEIEGLVRRKDTAEYVRLSKVALKVNKVLAISGPLLTGLAAIGSVFLGSSVFGSWPVVFGVMSGALAAVVNTLEHGWQVGMVFEMYRSSAGFYKHMEETIESTLEDAATDVRENGELFEVKTALQLGRSLSELRDLASALSLSSELEQAQEEFASKLF</sequence>
<dbReference type="EMBL" id="BTGU01009272">
    <property type="protein sequence ID" value="GMN22490.1"/>
    <property type="molecule type" value="Genomic_DNA"/>
</dbReference>
<dbReference type="InterPro" id="IPR027949">
    <property type="entry name" value="Chloroplast_duf"/>
</dbReference>
<proteinExistence type="predicted"/>
<dbReference type="PANTHER" id="PTHR33358:SF7">
    <property type="entry name" value="F-BOX PROTEIN"/>
    <property type="match status" value="1"/>
</dbReference>
<dbReference type="AlphaFoldDB" id="A0AA87Z038"/>
<evidence type="ECO:0000313" key="2">
    <source>
        <dbReference type="EMBL" id="GMN22490.1"/>
    </source>
</evidence>
<dbReference type="Proteomes" id="UP001187192">
    <property type="component" value="Unassembled WGS sequence"/>
</dbReference>
<gene>
    <name evidence="2" type="ORF">TIFTF001_051213</name>
</gene>
<accession>A0AA87Z038</accession>
<feature type="transmembrane region" description="Helical" evidence="1">
    <location>
        <begin position="292"/>
        <end position="311"/>
    </location>
</feature>